<dbReference type="SMART" id="SM00635">
    <property type="entry name" value="BID_2"/>
    <property type="match status" value="8"/>
</dbReference>
<accession>A0AAP6ZXT7</accession>
<proteinExistence type="predicted"/>
<evidence type="ECO:0000313" key="3">
    <source>
        <dbReference type="Proteomes" id="UP000552038"/>
    </source>
</evidence>
<dbReference type="SUPFAM" id="SSF49373">
    <property type="entry name" value="Invasin/intimin cell-adhesion fragments"/>
    <property type="match status" value="5"/>
</dbReference>
<dbReference type="InterPro" id="IPR008964">
    <property type="entry name" value="Invasin/intimin_cell_adhesion"/>
</dbReference>
<comment type="caution">
    <text evidence="2">The sequence shown here is derived from an EMBL/GenBank/DDBJ whole genome shotgun (WGS) entry which is preliminary data.</text>
</comment>
<evidence type="ECO:0000313" key="2">
    <source>
        <dbReference type="EMBL" id="NOJ69332.1"/>
    </source>
</evidence>
<dbReference type="EMBL" id="JABFOR010000002">
    <property type="protein sequence ID" value="NOJ69332.1"/>
    <property type="molecule type" value="Genomic_DNA"/>
</dbReference>
<gene>
    <name evidence="2" type="ORF">HMI46_02005</name>
</gene>
<feature type="domain" description="BIG2" evidence="1">
    <location>
        <begin position="496"/>
        <end position="563"/>
    </location>
</feature>
<evidence type="ECO:0000259" key="1">
    <source>
        <dbReference type="SMART" id="SM00635"/>
    </source>
</evidence>
<dbReference type="Gene3D" id="2.60.40.1080">
    <property type="match status" value="8"/>
</dbReference>
<dbReference type="Pfam" id="PF02368">
    <property type="entry name" value="Big_2"/>
    <property type="match status" value="2"/>
</dbReference>
<feature type="domain" description="BIG2" evidence="1">
    <location>
        <begin position="39"/>
        <end position="119"/>
    </location>
</feature>
<name>A0AAP6ZXT7_PAEAL</name>
<protein>
    <submittedName>
        <fullName evidence="2">Bacterial surface protein</fullName>
    </submittedName>
</protein>
<feature type="domain" description="BIG2" evidence="1">
    <location>
        <begin position="132"/>
        <end position="212"/>
    </location>
</feature>
<reference evidence="2 3" key="1">
    <citation type="submission" date="2020-05" db="EMBL/GenBank/DDBJ databases">
        <title>Whole genome sequencing and identification of novel metabolites from Paenibacillus alvei strain JR949.</title>
        <authorList>
            <person name="Rajendhran J."/>
            <person name="Sree Pranav P."/>
            <person name="Mahalakshmi B."/>
            <person name="Karthikeyan R."/>
        </authorList>
    </citation>
    <scope>NUCLEOTIDE SEQUENCE [LARGE SCALE GENOMIC DNA]</scope>
    <source>
        <strain evidence="2 3">JR949</strain>
    </source>
</reference>
<organism evidence="2 3">
    <name type="scientific">Paenibacillus alvei</name>
    <name type="common">Bacillus alvei</name>
    <dbReference type="NCBI Taxonomy" id="44250"/>
    <lineage>
        <taxon>Bacteria</taxon>
        <taxon>Bacillati</taxon>
        <taxon>Bacillota</taxon>
        <taxon>Bacilli</taxon>
        <taxon>Bacillales</taxon>
        <taxon>Paenibacillaceae</taxon>
        <taxon>Paenibacillus</taxon>
    </lineage>
</organism>
<sequence>MYPSRRKSTWLSLTLVLALLIGMLPLQGIANAEDTITGIAFESNVSPVYVTVEGSSVQLKVLGTVSGKTDKKDVTSLATWTTSNPSAVKVDAGWVSGVGKGTSEITVKYQGYTLKKTVVSEYLFDQLVVKVGDTSQEVGNEVSAKLGDKLTWKVFALDQSTSTNNDVTSEASWTSSSTDVADVNKGVITLKSKGKTDITIKHKGLSKKIELKVEQPYDKLELSPEKLIEFEYGAASQTVTAKAKTTDGKLEDVTDKADWTTSDANIAEVKNGVVKPINVGTATVTASYLGSSQSITVVVRASYQAMRITPDQKQHVMLGDGTLQVQTFVLNSADNQQEVTDLAEWTSSNLMAATVDHGKVYAKSEGTATITASYKGLTKSVEITVYPTIEKLKWTEEDKDAKPGDNRKQNLILEDVKPMPKISGVALSGNTLDVSELVHWTSSNESVVSIKDGKMKAVAAGTATLTANVRNQSLLLEVTVQRKALLLQANNTDVSVVTGREQPLPEVNVIYADGTEENVTTQVKWESSSPNLLVRDGKMKGLIAGRVTLTGTFSNVKLSIKVTVEEEIVKYAIVPSEVRTNVNKSQSVKVTGTYRNGKTIALGSRIKWTVENEKVATVRGTTVKGVAIGSTKLVGEYQGRKLEVVVHVKPRLLKLESNPTSVKLGIGQSASWKVQAIYDTGEVVDVTSSVTFVPSNLKIKAARGTVQAAAKGSATLKFTFDGKSTSMRVSAK</sequence>
<feature type="domain" description="BIG2" evidence="1">
    <location>
        <begin position="302"/>
        <end position="384"/>
    </location>
</feature>
<dbReference type="AlphaFoldDB" id="A0AAP6ZXT7"/>
<feature type="domain" description="BIG2" evidence="1">
    <location>
        <begin position="412"/>
        <end position="479"/>
    </location>
</feature>
<dbReference type="InterPro" id="IPR003343">
    <property type="entry name" value="Big_2"/>
</dbReference>
<dbReference type="Proteomes" id="UP000552038">
    <property type="component" value="Unassembled WGS sequence"/>
</dbReference>
<dbReference type="RefSeq" id="WP_171414636.1">
    <property type="nucleotide sequence ID" value="NZ_JABFOR010000002.1"/>
</dbReference>
<feature type="domain" description="BIG2" evidence="1">
    <location>
        <begin position="567"/>
        <end position="647"/>
    </location>
</feature>
<feature type="domain" description="BIG2" evidence="1">
    <location>
        <begin position="216"/>
        <end position="298"/>
    </location>
</feature>
<feature type="domain" description="BIG2" evidence="1">
    <location>
        <begin position="651"/>
        <end position="730"/>
    </location>
</feature>